<dbReference type="Proteomes" id="UP000664771">
    <property type="component" value="Unassembled WGS sequence"/>
</dbReference>
<evidence type="ECO:0000313" key="3">
    <source>
        <dbReference type="EMBL" id="MBO1360113.1"/>
    </source>
</evidence>
<accession>A0ABS3LW39</accession>
<gene>
    <name evidence="3" type="ORF">J2D73_09920</name>
</gene>
<organism evidence="3 4">
    <name type="scientific">Acetobacter sacchari</name>
    <dbReference type="NCBI Taxonomy" id="2661687"/>
    <lineage>
        <taxon>Bacteria</taxon>
        <taxon>Pseudomonadati</taxon>
        <taxon>Pseudomonadota</taxon>
        <taxon>Alphaproteobacteria</taxon>
        <taxon>Acetobacterales</taxon>
        <taxon>Acetobacteraceae</taxon>
        <taxon>Acetobacter</taxon>
    </lineage>
</organism>
<proteinExistence type="predicted"/>
<feature type="region of interest" description="Disordered" evidence="1">
    <location>
        <begin position="44"/>
        <end position="78"/>
    </location>
</feature>
<dbReference type="InterPro" id="IPR000847">
    <property type="entry name" value="LysR_HTH_N"/>
</dbReference>
<name>A0ABS3LW39_9PROT</name>
<evidence type="ECO:0000313" key="4">
    <source>
        <dbReference type="Proteomes" id="UP000664771"/>
    </source>
</evidence>
<evidence type="ECO:0000259" key="2">
    <source>
        <dbReference type="PROSITE" id="PS50931"/>
    </source>
</evidence>
<reference evidence="3 4" key="1">
    <citation type="submission" date="2021-03" db="EMBL/GenBank/DDBJ databases">
        <title>The complete genome sequence of Acetobacter sacchari TBRC 11175.</title>
        <authorList>
            <person name="Charoenyingcharoen P."/>
            <person name="Yukphan P."/>
        </authorList>
    </citation>
    <scope>NUCLEOTIDE SEQUENCE [LARGE SCALE GENOMIC DNA]</scope>
    <source>
        <strain evidence="3 4">TBRC 11175</strain>
    </source>
</reference>
<dbReference type="InterPro" id="IPR036388">
    <property type="entry name" value="WH-like_DNA-bd_sf"/>
</dbReference>
<protein>
    <submittedName>
        <fullName evidence="3">LysR family transcriptional regulator</fullName>
    </submittedName>
</protein>
<dbReference type="PROSITE" id="PS50931">
    <property type="entry name" value="HTH_LYSR"/>
    <property type="match status" value="1"/>
</dbReference>
<dbReference type="SUPFAM" id="SSF46785">
    <property type="entry name" value="Winged helix' DNA-binding domain"/>
    <property type="match status" value="1"/>
</dbReference>
<feature type="domain" description="HTH lysR-type" evidence="2">
    <location>
        <begin position="3"/>
        <end position="44"/>
    </location>
</feature>
<comment type="caution">
    <text evidence="3">The sequence shown here is derived from an EMBL/GenBank/DDBJ whole genome shotgun (WGS) entry which is preliminary data.</text>
</comment>
<dbReference type="Pfam" id="PF00126">
    <property type="entry name" value="HTH_1"/>
    <property type="match status" value="1"/>
</dbReference>
<feature type="compositionally biased region" description="Basic and acidic residues" evidence="1">
    <location>
        <begin position="44"/>
        <end position="63"/>
    </location>
</feature>
<evidence type="ECO:0000256" key="1">
    <source>
        <dbReference type="SAM" id="MobiDB-lite"/>
    </source>
</evidence>
<dbReference type="EMBL" id="JAFVMF010000009">
    <property type="protein sequence ID" value="MBO1360113.1"/>
    <property type="molecule type" value="Genomic_DNA"/>
</dbReference>
<dbReference type="Gene3D" id="1.10.10.10">
    <property type="entry name" value="Winged helix-like DNA-binding domain superfamily/Winged helix DNA-binding domain"/>
    <property type="match status" value="1"/>
</dbReference>
<dbReference type="RefSeq" id="WP_207881398.1">
    <property type="nucleotide sequence ID" value="NZ_JAFVMF010000009.1"/>
</dbReference>
<keyword evidence="4" id="KW-1185">Reference proteome</keyword>
<sequence>MLDDIKELRTFVRIAAEGSLSAAAREMGLALSVVSKRLAALEARVEHSPDDTKHTQAFADRRGRQASGTGAAYPRRSE</sequence>
<dbReference type="InterPro" id="IPR036390">
    <property type="entry name" value="WH_DNA-bd_sf"/>
</dbReference>